<dbReference type="OrthoDB" id="167809at2759"/>
<dbReference type="AlphaFoldDB" id="A0A6G1GPM2"/>
<feature type="domain" description="Isochorismatase-like" evidence="3">
    <location>
        <begin position="9"/>
        <end position="199"/>
    </location>
</feature>
<organism evidence="4 5">
    <name type="scientific">Aulographum hederae CBS 113979</name>
    <dbReference type="NCBI Taxonomy" id="1176131"/>
    <lineage>
        <taxon>Eukaryota</taxon>
        <taxon>Fungi</taxon>
        <taxon>Dikarya</taxon>
        <taxon>Ascomycota</taxon>
        <taxon>Pezizomycotina</taxon>
        <taxon>Dothideomycetes</taxon>
        <taxon>Pleosporomycetidae</taxon>
        <taxon>Aulographales</taxon>
        <taxon>Aulographaceae</taxon>
    </lineage>
</organism>
<dbReference type="Proteomes" id="UP000800041">
    <property type="component" value="Unassembled WGS sequence"/>
</dbReference>
<name>A0A6G1GPM2_9PEZI</name>
<dbReference type="PANTHER" id="PTHR43540:SF16">
    <property type="entry name" value="ISOCHORISMATASE-LIKE DOMAIN-CONTAINING PROTEIN"/>
    <property type="match status" value="1"/>
</dbReference>
<reference evidence="4" key="1">
    <citation type="journal article" date="2020" name="Stud. Mycol.">
        <title>101 Dothideomycetes genomes: a test case for predicting lifestyles and emergence of pathogens.</title>
        <authorList>
            <person name="Haridas S."/>
            <person name="Albert R."/>
            <person name="Binder M."/>
            <person name="Bloem J."/>
            <person name="Labutti K."/>
            <person name="Salamov A."/>
            <person name="Andreopoulos B."/>
            <person name="Baker S."/>
            <person name="Barry K."/>
            <person name="Bills G."/>
            <person name="Bluhm B."/>
            <person name="Cannon C."/>
            <person name="Castanera R."/>
            <person name="Culley D."/>
            <person name="Daum C."/>
            <person name="Ezra D."/>
            <person name="Gonzalez J."/>
            <person name="Henrissat B."/>
            <person name="Kuo A."/>
            <person name="Liang C."/>
            <person name="Lipzen A."/>
            <person name="Lutzoni F."/>
            <person name="Magnuson J."/>
            <person name="Mondo S."/>
            <person name="Nolan M."/>
            <person name="Ohm R."/>
            <person name="Pangilinan J."/>
            <person name="Park H.-J."/>
            <person name="Ramirez L."/>
            <person name="Alfaro M."/>
            <person name="Sun H."/>
            <person name="Tritt A."/>
            <person name="Yoshinaga Y."/>
            <person name="Zwiers L.-H."/>
            <person name="Turgeon B."/>
            <person name="Goodwin S."/>
            <person name="Spatafora J."/>
            <person name="Crous P."/>
            <person name="Grigoriev I."/>
        </authorList>
    </citation>
    <scope>NUCLEOTIDE SEQUENCE</scope>
    <source>
        <strain evidence="4">CBS 113979</strain>
    </source>
</reference>
<protein>
    <submittedName>
        <fullName evidence="4">Isochorismatase hydrolase</fullName>
    </submittedName>
</protein>
<sequence length="211" mass="23370">MSTTDLSKTAILLIDPYNDFLHPTGKLYPLLAESIRDSNTITHMQDLLTAARAHKIPVFYGLHQPSRAGNFAGWKHMMAVHKSQQENYAFEEGGFGGTIFEGMEPDLGNGDVVVSKHWSSSSFQNTDLNYQLRQREITKVVLAGLTTNHCVEASARYAYDLGYETTLLSDATAGFSTQLKDAATELVWPLFASRVMTTDEFIATLGEPSEK</sequence>
<dbReference type="Gene3D" id="3.40.50.850">
    <property type="entry name" value="Isochorismatase-like"/>
    <property type="match status" value="1"/>
</dbReference>
<evidence type="ECO:0000256" key="2">
    <source>
        <dbReference type="ARBA" id="ARBA00022801"/>
    </source>
</evidence>
<dbReference type="CDD" id="cd00431">
    <property type="entry name" value="cysteine_hydrolases"/>
    <property type="match status" value="1"/>
</dbReference>
<dbReference type="SUPFAM" id="SSF52499">
    <property type="entry name" value="Isochorismatase-like hydrolases"/>
    <property type="match status" value="1"/>
</dbReference>
<evidence type="ECO:0000259" key="3">
    <source>
        <dbReference type="Pfam" id="PF00857"/>
    </source>
</evidence>
<gene>
    <name evidence="4" type="ORF">K402DRAFT_362360</name>
</gene>
<dbReference type="InterPro" id="IPR036380">
    <property type="entry name" value="Isochorismatase-like_sf"/>
</dbReference>
<keyword evidence="5" id="KW-1185">Reference proteome</keyword>
<dbReference type="InterPro" id="IPR000868">
    <property type="entry name" value="Isochorismatase-like_dom"/>
</dbReference>
<comment type="similarity">
    <text evidence="1">Belongs to the isochorismatase family.</text>
</comment>
<dbReference type="InterPro" id="IPR050272">
    <property type="entry name" value="Isochorismatase-like_hydrls"/>
</dbReference>
<keyword evidence="2 4" id="KW-0378">Hydrolase</keyword>
<evidence type="ECO:0000313" key="5">
    <source>
        <dbReference type="Proteomes" id="UP000800041"/>
    </source>
</evidence>
<dbReference type="Pfam" id="PF00857">
    <property type="entry name" value="Isochorismatase"/>
    <property type="match status" value="1"/>
</dbReference>
<evidence type="ECO:0000256" key="1">
    <source>
        <dbReference type="ARBA" id="ARBA00006336"/>
    </source>
</evidence>
<evidence type="ECO:0000313" key="4">
    <source>
        <dbReference type="EMBL" id="KAF1982764.1"/>
    </source>
</evidence>
<dbReference type="GO" id="GO:0016787">
    <property type="term" value="F:hydrolase activity"/>
    <property type="evidence" value="ECO:0007669"/>
    <property type="project" value="UniProtKB-KW"/>
</dbReference>
<dbReference type="EMBL" id="ML977181">
    <property type="protein sequence ID" value="KAF1982764.1"/>
    <property type="molecule type" value="Genomic_DNA"/>
</dbReference>
<accession>A0A6G1GPM2</accession>
<dbReference type="PANTHER" id="PTHR43540">
    <property type="entry name" value="PEROXYUREIDOACRYLATE/UREIDOACRYLATE AMIDOHYDROLASE-RELATED"/>
    <property type="match status" value="1"/>
</dbReference>
<proteinExistence type="inferred from homology"/>